<comment type="subcellular location">
    <subcellularLocation>
        <location evidence="1">Membrane</location>
        <topology evidence="1">Multi-pass membrane protein</topology>
    </subcellularLocation>
</comment>
<feature type="transmembrane region" description="Helical" evidence="6">
    <location>
        <begin position="367"/>
        <end position="386"/>
    </location>
</feature>
<dbReference type="PROSITE" id="PS50850">
    <property type="entry name" value="MFS"/>
    <property type="match status" value="1"/>
</dbReference>
<evidence type="ECO:0000313" key="9">
    <source>
        <dbReference type="Proteomes" id="UP000799438"/>
    </source>
</evidence>
<evidence type="ECO:0000256" key="4">
    <source>
        <dbReference type="ARBA" id="ARBA00022989"/>
    </source>
</evidence>
<sequence>MFPQLESLSNRIAGQSPYYILAIVCSAMVLDLANLSAITIALPTVQKNFDVEVGNLQWAISAYALTFGGFLLLGGRAGDMFGHRKVLLFGMTFFAVFTLVCALAPTFISLIVARAFQGIGAASTIPPAQAHIALCFPQPAQKAKAVGIWGAAGSLGFIIGLILGGVLTALLTWRWIFWISLILSAILLPLAYLILPHARLPQSATPPPSAEVDTATEVPPKKEFLISLRERLVRFDTIGISLGVPGILLLTYALTSANTDGWGSAQIIATLIVSVVLLAIFVFHERSAPQAILPPHLFRSLSFNMTLILAVNIYAVRQACTYFLTVQLQSYGNSAIHTSVLFLPQGISALIFNTLSGYLVPFLGARAMFILGWGLSILGSLLFAFVDKDTSYWRFTFPGMILYIAGMVAVYNTANYVVVSSASKKDQGAAAGVFNVALQVGGSVLGLAVLTAISEGMEKRYGDNSLPSGTLGVVGYQSVYYSCVVLCALGFLLSFLVVKVPGGMEGSIWQKKDSVEAQTSSVDSSSNELQDLQ</sequence>
<feature type="transmembrane region" description="Helical" evidence="6">
    <location>
        <begin position="432"/>
        <end position="453"/>
    </location>
</feature>
<dbReference type="RefSeq" id="XP_033391040.1">
    <property type="nucleotide sequence ID" value="XM_033539506.1"/>
</dbReference>
<keyword evidence="9" id="KW-1185">Reference proteome</keyword>
<feature type="transmembrane region" description="Helical" evidence="6">
    <location>
        <begin position="56"/>
        <end position="74"/>
    </location>
</feature>
<dbReference type="Pfam" id="PF07690">
    <property type="entry name" value="MFS_1"/>
    <property type="match status" value="1"/>
</dbReference>
<reference evidence="8" key="1">
    <citation type="journal article" date="2020" name="Stud. Mycol.">
        <title>101 Dothideomycetes genomes: a test case for predicting lifestyles and emergence of pathogens.</title>
        <authorList>
            <person name="Haridas S."/>
            <person name="Albert R."/>
            <person name="Binder M."/>
            <person name="Bloem J."/>
            <person name="Labutti K."/>
            <person name="Salamov A."/>
            <person name="Andreopoulos B."/>
            <person name="Baker S."/>
            <person name="Barry K."/>
            <person name="Bills G."/>
            <person name="Bluhm B."/>
            <person name="Cannon C."/>
            <person name="Castanera R."/>
            <person name="Culley D."/>
            <person name="Daum C."/>
            <person name="Ezra D."/>
            <person name="Gonzalez J."/>
            <person name="Henrissat B."/>
            <person name="Kuo A."/>
            <person name="Liang C."/>
            <person name="Lipzen A."/>
            <person name="Lutzoni F."/>
            <person name="Magnuson J."/>
            <person name="Mondo S."/>
            <person name="Nolan M."/>
            <person name="Ohm R."/>
            <person name="Pangilinan J."/>
            <person name="Park H.-J."/>
            <person name="Ramirez L."/>
            <person name="Alfaro M."/>
            <person name="Sun H."/>
            <person name="Tritt A."/>
            <person name="Yoshinaga Y."/>
            <person name="Zwiers L.-H."/>
            <person name="Turgeon B."/>
            <person name="Goodwin S."/>
            <person name="Spatafora J."/>
            <person name="Crous P."/>
            <person name="Grigoriev I."/>
        </authorList>
    </citation>
    <scope>NUCLEOTIDE SEQUENCE</scope>
    <source>
        <strain evidence="8">CBS 121167</strain>
    </source>
</reference>
<gene>
    <name evidence="8" type="ORF">K452DRAFT_281717</name>
</gene>
<evidence type="ECO:0000256" key="2">
    <source>
        <dbReference type="ARBA" id="ARBA00022448"/>
    </source>
</evidence>
<dbReference type="GO" id="GO:0016020">
    <property type="term" value="C:membrane"/>
    <property type="evidence" value="ECO:0007669"/>
    <property type="project" value="UniProtKB-SubCell"/>
</dbReference>
<protein>
    <recommendedName>
        <fullName evidence="7">Major facilitator superfamily (MFS) profile domain-containing protein</fullName>
    </recommendedName>
</protein>
<dbReference type="GO" id="GO:0022857">
    <property type="term" value="F:transmembrane transporter activity"/>
    <property type="evidence" value="ECO:0007669"/>
    <property type="project" value="InterPro"/>
</dbReference>
<accession>A0A6A6AXN3</accession>
<feature type="transmembrane region" description="Helical" evidence="6">
    <location>
        <begin position="86"/>
        <end position="112"/>
    </location>
</feature>
<dbReference type="SUPFAM" id="SSF103473">
    <property type="entry name" value="MFS general substrate transporter"/>
    <property type="match status" value="1"/>
</dbReference>
<keyword evidence="4 6" id="KW-1133">Transmembrane helix</keyword>
<feature type="transmembrane region" description="Helical" evidence="6">
    <location>
        <begin position="20"/>
        <end position="44"/>
    </location>
</feature>
<proteinExistence type="predicted"/>
<evidence type="ECO:0000256" key="6">
    <source>
        <dbReference type="SAM" id="Phobius"/>
    </source>
</evidence>
<dbReference type="EMBL" id="ML995601">
    <property type="protein sequence ID" value="KAF2135321.1"/>
    <property type="molecule type" value="Genomic_DNA"/>
</dbReference>
<keyword evidence="5 6" id="KW-0472">Membrane</keyword>
<evidence type="ECO:0000256" key="3">
    <source>
        <dbReference type="ARBA" id="ARBA00022692"/>
    </source>
</evidence>
<keyword evidence="2" id="KW-0813">Transport</keyword>
<dbReference type="AlphaFoldDB" id="A0A6A6AXN3"/>
<dbReference type="Proteomes" id="UP000799438">
    <property type="component" value="Unassembled WGS sequence"/>
</dbReference>
<feature type="transmembrane region" description="Helical" evidence="6">
    <location>
        <begin position="175"/>
        <end position="195"/>
    </location>
</feature>
<evidence type="ECO:0000313" key="8">
    <source>
        <dbReference type="EMBL" id="KAF2135321.1"/>
    </source>
</evidence>
<keyword evidence="3 6" id="KW-0812">Transmembrane</keyword>
<dbReference type="Gene3D" id="1.20.1250.20">
    <property type="entry name" value="MFS general substrate transporter like domains"/>
    <property type="match status" value="1"/>
</dbReference>
<feature type="transmembrane region" description="Helical" evidence="6">
    <location>
        <begin position="479"/>
        <end position="498"/>
    </location>
</feature>
<feature type="transmembrane region" description="Helical" evidence="6">
    <location>
        <begin position="148"/>
        <end position="169"/>
    </location>
</feature>
<dbReference type="Gene3D" id="1.20.1720.10">
    <property type="entry name" value="Multidrug resistance protein D"/>
    <property type="match status" value="1"/>
</dbReference>
<feature type="transmembrane region" description="Helical" evidence="6">
    <location>
        <begin position="265"/>
        <end position="284"/>
    </location>
</feature>
<feature type="transmembrane region" description="Helical" evidence="6">
    <location>
        <begin position="335"/>
        <end position="355"/>
    </location>
</feature>
<dbReference type="InterPro" id="IPR011701">
    <property type="entry name" value="MFS"/>
</dbReference>
<dbReference type="InterPro" id="IPR020846">
    <property type="entry name" value="MFS_dom"/>
</dbReference>
<evidence type="ECO:0000256" key="1">
    <source>
        <dbReference type="ARBA" id="ARBA00004141"/>
    </source>
</evidence>
<dbReference type="InterPro" id="IPR036259">
    <property type="entry name" value="MFS_trans_sf"/>
</dbReference>
<dbReference type="PANTHER" id="PTHR42718:SF9">
    <property type="entry name" value="MAJOR FACILITATOR SUPERFAMILY MULTIDRUG TRANSPORTER MFSC"/>
    <property type="match status" value="1"/>
</dbReference>
<evidence type="ECO:0000259" key="7">
    <source>
        <dbReference type="PROSITE" id="PS50850"/>
    </source>
</evidence>
<feature type="domain" description="Major facilitator superfamily (MFS) profile" evidence="7">
    <location>
        <begin position="20"/>
        <end position="502"/>
    </location>
</feature>
<evidence type="ECO:0000256" key="5">
    <source>
        <dbReference type="ARBA" id="ARBA00023136"/>
    </source>
</evidence>
<feature type="transmembrane region" description="Helical" evidence="6">
    <location>
        <begin position="232"/>
        <end position="253"/>
    </location>
</feature>
<name>A0A6A6AXN3_9PEZI</name>
<dbReference type="OrthoDB" id="2130629at2759"/>
<dbReference type="GeneID" id="54297002"/>
<feature type="transmembrane region" description="Helical" evidence="6">
    <location>
        <begin position="392"/>
        <end position="411"/>
    </location>
</feature>
<dbReference type="PANTHER" id="PTHR42718">
    <property type="entry name" value="MAJOR FACILITATOR SUPERFAMILY MULTIDRUG TRANSPORTER MFSC"/>
    <property type="match status" value="1"/>
</dbReference>
<organism evidence="8 9">
    <name type="scientific">Aplosporella prunicola CBS 121167</name>
    <dbReference type="NCBI Taxonomy" id="1176127"/>
    <lineage>
        <taxon>Eukaryota</taxon>
        <taxon>Fungi</taxon>
        <taxon>Dikarya</taxon>
        <taxon>Ascomycota</taxon>
        <taxon>Pezizomycotina</taxon>
        <taxon>Dothideomycetes</taxon>
        <taxon>Dothideomycetes incertae sedis</taxon>
        <taxon>Botryosphaeriales</taxon>
        <taxon>Aplosporellaceae</taxon>
        <taxon>Aplosporella</taxon>
    </lineage>
</organism>